<organism evidence="5 6">
    <name type="scientific">Roseibium aggregatum</name>
    <dbReference type="NCBI Taxonomy" id="187304"/>
    <lineage>
        <taxon>Bacteria</taxon>
        <taxon>Pseudomonadati</taxon>
        <taxon>Pseudomonadota</taxon>
        <taxon>Alphaproteobacteria</taxon>
        <taxon>Hyphomicrobiales</taxon>
        <taxon>Stappiaceae</taxon>
        <taxon>Roseibium</taxon>
    </lineage>
</organism>
<evidence type="ECO:0000313" key="6">
    <source>
        <dbReference type="Proteomes" id="UP000048926"/>
    </source>
</evidence>
<dbReference type="EMBL" id="CXST01000002">
    <property type="protein sequence ID" value="CTQ45492.1"/>
    <property type="molecule type" value="Genomic_DNA"/>
</dbReference>
<feature type="domain" description="HTH gntR-type" evidence="4">
    <location>
        <begin position="29"/>
        <end position="96"/>
    </location>
</feature>
<dbReference type="GO" id="GO:0003677">
    <property type="term" value="F:DNA binding"/>
    <property type="evidence" value="ECO:0007669"/>
    <property type="project" value="UniProtKB-KW"/>
</dbReference>
<dbReference type="InterPro" id="IPR000524">
    <property type="entry name" value="Tscrpt_reg_HTH_GntR"/>
</dbReference>
<dbReference type="Pfam" id="PF07729">
    <property type="entry name" value="FCD"/>
    <property type="match status" value="1"/>
</dbReference>
<keyword evidence="3" id="KW-0804">Transcription</keyword>
<keyword evidence="2" id="KW-0238">DNA-binding</keyword>
<dbReference type="SMART" id="SM00895">
    <property type="entry name" value="FCD"/>
    <property type="match status" value="1"/>
</dbReference>
<dbReference type="SUPFAM" id="SSF46785">
    <property type="entry name" value="Winged helix' DNA-binding domain"/>
    <property type="match status" value="1"/>
</dbReference>
<protein>
    <submittedName>
        <fullName evidence="5">HTH-type transcriptional regulator McbR</fullName>
    </submittedName>
</protein>
<dbReference type="SMART" id="SM00345">
    <property type="entry name" value="HTH_GNTR"/>
    <property type="match status" value="1"/>
</dbReference>
<dbReference type="STRING" id="187304.B0E33_03630"/>
<sequence length="262" mass="29576">MPVGGSDVNVLLTADRRSPVQAENRGKRARKSDAVYQDLKRQILTGEMTSESPITEQSLAQDYGCSQSTIREALMLLQECGLVVRRGYQGTYVTDPSPLEARLMLKLRIDIESTGVVEAVKHVTQDQVNELYDLEDQFEACRDKRDVFGCAEIDRALHLKLFRIARMPVLDPMLVRTFMILQRVMLSRPRSEQSWTRPNVTPHRSVIEALEAHDVDATLTALRAHILSSAVLLAPHFYGTDIVELQDQFDALPVQAAGFNWR</sequence>
<proteinExistence type="predicted"/>
<keyword evidence="1" id="KW-0805">Transcription regulation</keyword>
<keyword evidence="6" id="KW-1185">Reference proteome</keyword>
<reference evidence="6" key="1">
    <citation type="submission" date="2015-07" db="EMBL/GenBank/DDBJ databases">
        <authorList>
            <person name="Rodrigo-Torres Lidia"/>
            <person name="Arahal R.David."/>
        </authorList>
    </citation>
    <scope>NUCLEOTIDE SEQUENCE [LARGE SCALE GENOMIC DNA]</scope>
    <source>
        <strain evidence="6">CECT 4801</strain>
    </source>
</reference>
<dbReference type="Gene3D" id="1.20.120.530">
    <property type="entry name" value="GntR ligand-binding domain-like"/>
    <property type="match status" value="1"/>
</dbReference>
<dbReference type="GO" id="GO:0003700">
    <property type="term" value="F:DNA-binding transcription factor activity"/>
    <property type="evidence" value="ECO:0007669"/>
    <property type="project" value="InterPro"/>
</dbReference>
<dbReference type="PANTHER" id="PTHR43537">
    <property type="entry name" value="TRANSCRIPTIONAL REGULATOR, GNTR FAMILY"/>
    <property type="match status" value="1"/>
</dbReference>
<dbReference type="InterPro" id="IPR011711">
    <property type="entry name" value="GntR_C"/>
</dbReference>
<evidence type="ECO:0000256" key="1">
    <source>
        <dbReference type="ARBA" id="ARBA00023015"/>
    </source>
</evidence>
<dbReference type="InterPro" id="IPR008920">
    <property type="entry name" value="TF_FadR/GntR_C"/>
</dbReference>
<dbReference type="InterPro" id="IPR036388">
    <property type="entry name" value="WH-like_DNA-bd_sf"/>
</dbReference>
<evidence type="ECO:0000256" key="3">
    <source>
        <dbReference type="ARBA" id="ARBA00023163"/>
    </source>
</evidence>
<dbReference type="AlphaFoldDB" id="A0A0M6Y5X6"/>
<dbReference type="Proteomes" id="UP000048926">
    <property type="component" value="Unassembled WGS sequence"/>
</dbReference>
<name>A0A0M6Y5X6_9HYPH</name>
<dbReference type="OrthoDB" id="6087511at2"/>
<dbReference type="Gene3D" id="1.10.10.10">
    <property type="entry name" value="Winged helix-like DNA-binding domain superfamily/Winged helix DNA-binding domain"/>
    <property type="match status" value="1"/>
</dbReference>
<dbReference type="PROSITE" id="PS50949">
    <property type="entry name" value="HTH_GNTR"/>
    <property type="match status" value="1"/>
</dbReference>
<gene>
    <name evidence="5" type="primary">mcbR_2</name>
    <name evidence="5" type="ORF">LAL4801_03944</name>
</gene>
<dbReference type="Pfam" id="PF00392">
    <property type="entry name" value="GntR"/>
    <property type="match status" value="1"/>
</dbReference>
<dbReference type="PANTHER" id="PTHR43537:SF5">
    <property type="entry name" value="UXU OPERON TRANSCRIPTIONAL REGULATOR"/>
    <property type="match status" value="1"/>
</dbReference>
<evidence type="ECO:0000259" key="4">
    <source>
        <dbReference type="PROSITE" id="PS50949"/>
    </source>
</evidence>
<dbReference type="CDD" id="cd07377">
    <property type="entry name" value="WHTH_GntR"/>
    <property type="match status" value="1"/>
</dbReference>
<evidence type="ECO:0000313" key="5">
    <source>
        <dbReference type="EMBL" id="CTQ45492.1"/>
    </source>
</evidence>
<dbReference type="InterPro" id="IPR036390">
    <property type="entry name" value="WH_DNA-bd_sf"/>
</dbReference>
<evidence type="ECO:0000256" key="2">
    <source>
        <dbReference type="ARBA" id="ARBA00023125"/>
    </source>
</evidence>
<accession>A0A0M6Y5X6</accession>
<dbReference type="SUPFAM" id="SSF48008">
    <property type="entry name" value="GntR ligand-binding domain-like"/>
    <property type="match status" value="1"/>
</dbReference>